<evidence type="ECO:0000256" key="1">
    <source>
        <dbReference type="SAM" id="MobiDB-lite"/>
    </source>
</evidence>
<feature type="region of interest" description="Disordered" evidence="1">
    <location>
        <begin position="456"/>
        <end position="482"/>
    </location>
</feature>
<dbReference type="EMBL" id="JAEHOH010000022">
    <property type="protein sequence ID" value="MBK0420164.1"/>
    <property type="molecule type" value="Genomic_DNA"/>
</dbReference>
<keyword evidence="3" id="KW-1185">Reference proteome</keyword>
<sequence>MMISTPISSAGSLGLSDDEVAMIGEMREQWASHVPGNARRQLTYDQKDLFKDLKISTPPQLRDLEAVLGWGAKTVDVVSDRISFERFVSPGVEENPYGLDDLVAENDFRVEFSQAVTSALTHSCSFGTVSQGFDGEPATLWQIRSALQATGLWDRRRRGLKAAMTVEADNKGIVERVFVYFRDKSVDITLLPNGQMKANIVPNLTGRIPVEVFRVKPDLRRPFGRSRITPAVEYFIAGGVRTMVRSEIGAEFFAAPQRYGIGLDEESFDMDKWSAITGRFLAVSRDEEGELPHLGQFSQHSMQPHVDHLRMWAAQLSGESSIPMNELGFVSDNPSSDPAIQSQRDPLRLIAEKAIGGFQSALRNMAATSVMVRDGLRDVPDDLKRVSAWFAPAFRMADSAAADAALKQAQVVPWITESPVFLEKLNYSSQEIDRLLSDKKRSEAGTRLERMAAAAREVTNGDGSGSEAGYSGEPAVGATRPD</sequence>
<protein>
    <submittedName>
        <fullName evidence="2">Phage portal protein</fullName>
    </submittedName>
</protein>
<dbReference type="Proteomes" id="UP000608530">
    <property type="component" value="Unassembled WGS sequence"/>
</dbReference>
<reference evidence="2" key="1">
    <citation type="submission" date="2020-12" db="EMBL/GenBank/DDBJ databases">
        <title>Leucobacter sp. CAS1, isolated from Chromium sludge.</title>
        <authorList>
            <person name="Xu Z."/>
        </authorList>
    </citation>
    <scope>NUCLEOTIDE SEQUENCE</scope>
    <source>
        <strain evidence="2">CSA1</strain>
    </source>
</reference>
<comment type="caution">
    <text evidence="2">The sequence shown here is derived from an EMBL/GenBank/DDBJ whole genome shotgun (WGS) entry which is preliminary data.</text>
</comment>
<evidence type="ECO:0000313" key="3">
    <source>
        <dbReference type="Proteomes" id="UP000608530"/>
    </source>
</evidence>
<organism evidence="2 3">
    <name type="scientific">Leucobacter chromiisoli</name>
    <dbReference type="NCBI Taxonomy" id="2796471"/>
    <lineage>
        <taxon>Bacteria</taxon>
        <taxon>Bacillati</taxon>
        <taxon>Actinomycetota</taxon>
        <taxon>Actinomycetes</taxon>
        <taxon>Micrococcales</taxon>
        <taxon>Microbacteriaceae</taxon>
        <taxon>Leucobacter</taxon>
    </lineage>
</organism>
<dbReference type="RefSeq" id="WP_200116306.1">
    <property type="nucleotide sequence ID" value="NZ_JAEHOH010000022.1"/>
</dbReference>
<gene>
    <name evidence="2" type="ORF">JD276_14090</name>
</gene>
<name>A0A934Q8G3_9MICO</name>
<accession>A0A934Q8G3</accession>
<evidence type="ECO:0000313" key="2">
    <source>
        <dbReference type="EMBL" id="MBK0420164.1"/>
    </source>
</evidence>
<dbReference type="AlphaFoldDB" id="A0A934Q8G3"/>
<proteinExistence type="predicted"/>